<keyword evidence="6" id="KW-1185">Reference proteome</keyword>
<dbReference type="PRINTS" id="PR00119">
    <property type="entry name" value="CATATPASE"/>
</dbReference>
<accession>A0A397V4D2</accession>
<evidence type="ECO:0000256" key="4">
    <source>
        <dbReference type="ARBA" id="ARBA00023136"/>
    </source>
</evidence>
<evidence type="ECO:0000256" key="3">
    <source>
        <dbReference type="ARBA" id="ARBA00022989"/>
    </source>
</evidence>
<dbReference type="NCBIfam" id="TIGR01494">
    <property type="entry name" value="ATPase_P-type"/>
    <property type="match status" value="1"/>
</dbReference>
<dbReference type="InterPro" id="IPR023299">
    <property type="entry name" value="ATPase_P-typ_cyto_dom_N"/>
</dbReference>
<dbReference type="GO" id="GO:0006812">
    <property type="term" value="P:monoatomic cation transport"/>
    <property type="evidence" value="ECO:0007669"/>
    <property type="project" value="UniProtKB-ARBA"/>
</dbReference>
<comment type="caution">
    <text evidence="5">The sequence shown here is derived from an EMBL/GenBank/DDBJ whole genome shotgun (WGS) entry which is preliminary data.</text>
</comment>
<gene>
    <name evidence="5" type="ORF">C2G38_2189784</name>
</gene>
<dbReference type="STRING" id="44941.A0A397V4D2"/>
<sequence>MSVNCRRKNNNSSKEVIYLKGPIEVVLEKYTLYFVSETNKPPLDVPAKESVMRHVTAISSLGLRVASGSDSNKLTFVGCIAMYDPPRKGVEKAIRDLIGGIVKVVMITGDSDQTSLSIARKLGILVNLSNHSNCLTGADIEALSTMAGDGVNDAPALKIADIGISMGKCIPRSSRYHFS</sequence>
<dbReference type="InterPro" id="IPR001757">
    <property type="entry name" value="P_typ_ATPase"/>
</dbReference>
<dbReference type="EMBL" id="QKWP01000672">
    <property type="protein sequence ID" value="RIB16478.1"/>
    <property type="molecule type" value="Genomic_DNA"/>
</dbReference>
<evidence type="ECO:0000256" key="2">
    <source>
        <dbReference type="ARBA" id="ARBA00022692"/>
    </source>
</evidence>
<dbReference type="InterPro" id="IPR023214">
    <property type="entry name" value="HAD_sf"/>
</dbReference>
<evidence type="ECO:0000313" key="6">
    <source>
        <dbReference type="Proteomes" id="UP000266673"/>
    </source>
</evidence>
<dbReference type="SUPFAM" id="SSF56784">
    <property type="entry name" value="HAD-like"/>
    <property type="match status" value="1"/>
</dbReference>
<dbReference type="Proteomes" id="UP000266673">
    <property type="component" value="Unassembled WGS sequence"/>
</dbReference>
<protein>
    <submittedName>
        <fullName evidence="5">HAD-like domain-containing protein</fullName>
    </submittedName>
</protein>
<dbReference type="Gene3D" id="3.40.50.1000">
    <property type="entry name" value="HAD superfamily/HAD-like"/>
    <property type="match status" value="2"/>
</dbReference>
<proteinExistence type="predicted"/>
<keyword evidence="4" id="KW-0472">Membrane</keyword>
<evidence type="ECO:0000313" key="5">
    <source>
        <dbReference type="EMBL" id="RIB16478.1"/>
    </source>
</evidence>
<dbReference type="Gene3D" id="3.40.1110.10">
    <property type="entry name" value="Calcium-transporting ATPase, cytoplasmic domain N"/>
    <property type="match status" value="1"/>
</dbReference>
<dbReference type="GO" id="GO:0016887">
    <property type="term" value="F:ATP hydrolysis activity"/>
    <property type="evidence" value="ECO:0007669"/>
    <property type="project" value="InterPro"/>
</dbReference>
<evidence type="ECO:0000256" key="1">
    <source>
        <dbReference type="ARBA" id="ARBA00004141"/>
    </source>
</evidence>
<dbReference type="PANTHER" id="PTHR42861">
    <property type="entry name" value="CALCIUM-TRANSPORTING ATPASE"/>
    <property type="match status" value="1"/>
</dbReference>
<keyword evidence="2" id="KW-0812">Transmembrane</keyword>
<dbReference type="GO" id="GO:0005524">
    <property type="term" value="F:ATP binding"/>
    <property type="evidence" value="ECO:0007669"/>
    <property type="project" value="InterPro"/>
</dbReference>
<dbReference type="OrthoDB" id="3352408at2759"/>
<name>A0A397V4D2_9GLOM</name>
<dbReference type="Pfam" id="PF13246">
    <property type="entry name" value="Cation_ATPase"/>
    <property type="match status" value="1"/>
</dbReference>
<dbReference type="GO" id="GO:0016020">
    <property type="term" value="C:membrane"/>
    <property type="evidence" value="ECO:0007669"/>
    <property type="project" value="UniProtKB-SubCell"/>
</dbReference>
<keyword evidence="3" id="KW-1133">Transmembrane helix</keyword>
<organism evidence="5 6">
    <name type="scientific">Gigaspora rosea</name>
    <dbReference type="NCBI Taxonomy" id="44941"/>
    <lineage>
        <taxon>Eukaryota</taxon>
        <taxon>Fungi</taxon>
        <taxon>Fungi incertae sedis</taxon>
        <taxon>Mucoromycota</taxon>
        <taxon>Glomeromycotina</taxon>
        <taxon>Glomeromycetes</taxon>
        <taxon>Diversisporales</taxon>
        <taxon>Gigasporaceae</taxon>
        <taxon>Gigaspora</taxon>
    </lineage>
</organism>
<comment type="subcellular location">
    <subcellularLocation>
        <location evidence="1">Membrane</location>
        <topology evidence="1">Multi-pass membrane protein</topology>
    </subcellularLocation>
</comment>
<reference evidence="5 6" key="1">
    <citation type="submission" date="2018-06" db="EMBL/GenBank/DDBJ databases">
        <title>Comparative genomics reveals the genomic features of Rhizophagus irregularis, R. cerebriforme, R. diaphanum and Gigaspora rosea, and their symbiotic lifestyle signature.</title>
        <authorList>
            <person name="Morin E."/>
            <person name="San Clemente H."/>
            <person name="Chen E.C.H."/>
            <person name="De La Providencia I."/>
            <person name="Hainaut M."/>
            <person name="Kuo A."/>
            <person name="Kohler A."/>
            <person name="Murat C."/>
            <person name="Tang N."/>
            <person name="Roy S."/>
            <person name="Loubradou J."/>
            <person name="Henrissat B."/>
            <person name="Grigoriev I.V."/>
            <person name="Corradi N."/>
            <person name="Roux C."/>
            <person name="Martin F.M."/>
        </authorList>
    </citation>
    <scope>NUCLEOTIDE SEQUENCE [LARGE SCALE GENOMIC DNA]</scope>
    <source>
        <strain evidence="5 6">DAOM 194757</strain>
    </source>
</reference>
<dbReference type="AlphaFoldDB" id="A0A397V4D2"/>
<dbReference type="SUPFAM" id="SSF81660">
    <property type="entry name" value="Metal cation-transporting ATPase, ATP-binding domain N"/>
    <property type="match status" value="1"/>
</dbReference>
<dbReference type="InterPro" id="IPR036412">
    <property type="entry name" value="HAD-like_sf"/>
</dbReference>